<proteinExistence type="predicted"/>
<dbReference type="Gene3D" id="3.40.50.2300">
    <property type="match status" value="2"/>
</dbReference>
<keyword evidence="1" id="KW-0678">Repressor</keyword>
<evidence type="ECO:0000313" key="6">
    <source>
        <dbReference type="EMBL" id="KYC66516.1"/>
    </source>
</evidence>
<evidence type="ECO:0000313" key="7">
    <source>
        <dbReference type="Proteomes" id="UP000075304"/>
    </source>
</evidence>
<organism evidence="6 7">
    <name type="scientific">Heyndrickxia coagulans</name>
    <name type="common">Weizmannia coagulans</name>
    <dbReference type="NCBI Taxonomy" id="1398"/>
    <lineage>
        <taxon>Bacteria</taxon>
        <taxon>Bacillati</taxon>
        <taxon>Bacillota</taxon>
        <taxon>Bacilli</taxon>
        <taxon>Bacillales</taxon>
        <taxon>Bacillaceae</taxon>
        <taxon>Heyndrickxia</taxon>
    </lineage>
</organism>
<dbReference type="PROSITE" id="PS00356">
    <property type="entry name" value="HTH_LACI_1"/>
    <property type="match status" value="1"/>
</dbReference>
<dbReference type="Pfam" id="PF13377">
    <property type="entry name" value="Peripla_BP_3"/>
    <property type="match status" value="1"/>
</dbReference>
<dbReference type="PATRIC" id="fig|1398.25.peg.3857"/>
<dbReference type="CDD" id="cd01392">
    <property type="entry name" value="HTH_LacI"/>
    <property type="match status" value="1"/>
</dbReference>
<evidence type="ECO:0000256" key="2">
    <source>
        <dbReference type="ARBA" id="ARBA00023015"/>
    </source>
</evidence>
<keyword evidence="2" id="KW-0805">Transcription regulation</keyword>
<comment type="caution">
    <text evidence="6">The sequence shown here is derived from an EMBL/GenBank/DDBJ whole genome shotgun (WGS) entry which is preliminary data.</text>
</comment>
<keyword evidence="3" id="KW-0238">DNA-binding</keyword>
<dbReference type="Proteomes" id="UP000075304">
    <property type="component" value="Unassembled WGS sequence"/>
</dbReference>
<dbReference type="Pfam" id="PF00356">
    <property type="entry name" value="LacI"/>
    <property type="match status" value="1"/>
</dbReference>
<dbReference type="AlphaFoldDB" id="A0A150KAS7"/>
<evidence type="ECO:0000259" key="5">
    <source>
        <dbReference type="PROSITE" id="PS50932"/>
    </source>
</evidence>
<dbReference type="SUPFAM" id="SSF47413">
    <property type="entry name" value="lambda repressor-like DNA-binding domains"/>
    <property type="match status" value="1"/>
</dbReference>
<protein>
    <recommendedName>
        <fullName evidence="5">HTH lacI-type domain-containing protein</fullName>
    </recommendedName>
</protein>
<accession>A0A150KAS7</accession>
<dbReference type="PANTHER" id="PTHR30146:SF95">
    <property type="entry name" value="RIBOSE OPERON REPRESSOR"/>
    <property type="match status" value="1"/>
</dbReference>
<evidence type="ECO:0000256" key="3">
    <source>
        <dbReference type="ARBA" id="ARBA00023125"/>
    </source>
</evidence>
<evidence type="ECO:0000256" key="1">
    <source>
        <dbReference type="ARBA" id="ARBA00022491"/>
    </source>
</evidence>
<name>A0A150KAS7_HEYCO</name>
<dbReference type="GO" id="GO:0003700">
    <property type="term" value="F:DNA-binding transcription factor activity"/>
    <property type="evidence" value="ECO:0007669"/>
    <property type="project" value="TreeGrafter"/>
</dbReference>
<dbReference type="SUPFAM" id="SSF53822">
    <property type="entry name" value="Periplasmic binding protein-like I"/>
    <property type="match status" value="1"/>
</dbReference>
<dbReference type="GO" id="GO:0000976">
    <property type="term" value="F:transcription cis-regulatory region binding"/>
    <property type="evidence" value="ECO:0007669"/>
    <property type="project" value="TreeGrafter"/>
</dbReference>
<dbReference type="InterPro" id="IPR000843">
    <property type="entry name" value="HTH_LacI"/>
</dbReference>
<dbReference type="Gene3D" id="1.10.260.40">
    <property type="entry name" value="lambda repressor-like DNA-binding domains"/>
    <property type="match status" value="1"/>
</dbReference>
<dbReference type="PROSITE" id="PS50932">
    <property type="entry name" value="HTH_LACI_2"/>
    <property type="match status" value="1"/>
</dbReference>
<reference evidence="6 7" key="1">
    <citation type="submission" date="2016-01" db="EMBL/GenBank/DDBJ databases">
        <title>Genome Sequences of Twelve Sporeforming Bacillus Species Isolated from Foods.</title>
        <authorList>
            <person name="Berendsen E.M."/>
            <person name="Wells-Bennik M.H."/>
            <person name="Krawcyk A.O."/>
            <person name="De Jong A."/>
            <person name="Holsappel S."/>
            <person name="Eijlander R.T."/>
            <person name="Kuipers O.P."/>
        </authorList>
    </citation>
    <scope>NUCLEOTIDE SEQUENCE [LARGE SCALE GENOMIC DNA]</scope>
    <source>
        <strain evidence="6 7">B4099</strain>
    </source>
</reference>
<sequence>MRPKLTDVAKEAGVSPTTVSRVINNYGYLSEETKNKVFQAMKKLNYQPNTVARSLQGKQTNLIGAIFPSVSNPFFGELIEKIENRLFLSGYKTILCNSADNREKERSYINMLIANQVDGIIAGAHNLGIKEYDQFGLPIISFDRYLSDNIPIVSSDNHQGGELAVQELYQNGARNIYLFASSNKPNSPTHRRRTGYLEAMAQLSLEPHVKDIPFEMLPSVKSLTIRQILSSEKIDGIFCTDDLTALIVLQQAKELGIKVPQELKVIGYDGTKFIQNYHPELSTIEQPIEDIAQLLVELLLKRITDKKVQLEKHYMLPVKLIRSKSTSQFVD</sequence>
<dbReference type="EMBL" id="LQYI01000079">
    <property type="protein sequence ID" value="KYC66516.1"/>
    <property type="molecule type" value="Genomic_DNA"/>
</dbReference>
<dbReference type="InterPro" id="IPR046335">
    <property type="entry name" value="LacI/GalR-like_sensor"/>
</dbReference>
<dbReference type="SMART" id="SM00354">
    <property type="entry name" value="HTH_LACI"/>
    <property type="match status" value="1"/>
</dbReference>
<dbReference type="RefSeq" id="WP_061575293.1">
    <property type="nucleotide sequence ID" value="NZ_JARSQH010000061.1"/>
</dbReference>
<dbReference type="PRINTS" id="PR00036">
    <property type="entry name" value="HTHLACI"/>
</dbReference>
<evidence type="ECO:0000256" key="4">
    <source>
        <dbReference type="ARBA" id="ARBA00023163"/>
    </source>
</evidence>
<dbReference type="InterPro" id="IPR028082">
    <property type="entry name" value="Peripla_BP_I"/>
</dbReference>
<dbReference type="InterPro" id="IPR010982">
    <property type="entry name" value="Lambda_DNA-bd_dom_sf"/>
</dbReference>
<dbReference type="PANTHER" id="PTHR30146">
    <property type="entry name" value="LACI-RELATED TRANSCRIPTIONAL REPRESSOR"/>
    <property type="match status" value="1"/>
</dbReference>
<keyword evidence="4" id="KW-0804">Transcription</keyword>
<feature type="domain" description="HTH lacI-type" evidence="5">
    <location>
        <begin position="3"/>
        <end position="57"/>
    </location>
</feature>
<dbReference type="CDD" id="cd06291">
    <property type="entry name" value="PBP1_Qymf-like"/>
    <property type="match status" value="1"/>
</dbReference>
<gene>
    <name evidence="6" type="ORF">B4099_3733</name>
</gene>